<reference evidence="1" key="2">
    <citation type="journal article" date="2015" name="Fish Shellfish Immunol.">
        <title>Early steps in the European eel (Anguilla anguilla)-Vibrio vulnificus interaction in the gills: Role of the RtxA13 toxin.</title>
        <authorList>
            <person name="Callol A."/>
            <person name="Pajuelo D."/>
            <person name="Ebbesson L."/>
            <person name="Teles M."/>
            <person name="MacKenzie S."/>
            <person name="Amaro C."/>
        </authorList>
    </citation>
    <scope>NUCLEOTIDE SEQUENCE</scope>
</reference>
<reference evidence="1" key="1">
    <citation type="submission" date="2014-11" db="EMBL/GenBank/DDBJ databases">
        <authorList>
            <person name="Amaro Gonzalez C."/>
        </authorList>
    </citation>
    <scope>NUCLEOTIDE SEQUENCE</scope>
</reference>
<name>A0A0E9QI16_ANGAN</name>
<proteinExistence type="predicted"/>
<evidence type="ECO:0000313" key="1">
    <source>
        <dbReference type="EMBL" id="JAH15985.1"/>
    </source>
</evidence>
<accession>A0A0E9QI16</accession>
<dbReference type="AlphaFoldDB" id="A0A0E9QI16"/>
<sequence>MECLPLVYRDQLAYIVLASRSRQCSHFPRITAVDVKMYRRIKPEKGIICHHSLIFMSKQGF</sequence>
<organism evidence="1">
    <name type="scientific">Anguilla anguilla</name>
    <name type="common">European freshwater eel</name>
    <name type="synonym">Muraena anguilla</name>
    <dbReference type="NCBI Taxonomy" id="7936"/>
    <lineage>
        <taxon>Eukaryota</taxon>
        <taxon>Metazoa</taxon>
        <taxon>Chordata</taxon>
        <taxon>Craniata</taxon>
        <taxon>Vertebrata</taxon>
        <taxon>Euteleostomi</taxon>
        <taxon>Actinopterygii</taxon>
        <taxon>Neopterygii</taxon>
        <taxon>Teleostei</taxon>
        <taxon>Anguilliformes</taxon>
        <taxon>Anguillidae</taxon>
        <taxon>Anguilla</taxon>
    </lineage>
</organism>
<dbReference type="EMBL" id="GBXM01092592">
    <property type="protein sequence ID" value="JAH15985.1"/>
    <property type="molecule type" value="Transcribed_RNA"/>
</dbReference>
<protein>
    <submittedName>
        <fullName evidence="1">Uncharacterized protein</fullName>
    </submittedName>
</protein>